<proteinExistence type="predicted"/>
<dbReference type="EMBL" id="SPMX01000035">
    <property type="protein sequence ID" value="NMQ06052.1"/>
    <property type="molecule type" value="Genomic_DNA"/>
</dbReference>
<reference evidence="1" key="1">
    <citation type="submission" date="2019-03" db="EMBL/GenBank/DDBJ databases">
        <title>Metabolic reconstructions from genomes of highly enriched 'Candidatus Accumulibacter' and 'Candidatus Competibacter' bioreactor populations.</title>
        <authorList>
            <person name="Annavajhala M.K."/>
            <person name="Welles L."/>
            <person name="Abbas B."/>
            <person name="Sorokin D."/>
            <person name="Park H."/>
            <person name="Van Loosdrecht M."/>
            <person name="Chandran K."/>
        </authorList>
    </citation>
    <scope>NUCLEOTIDE SEQUENCE</scope>
    <source>
        <strain evidence="1">SBR_L</strain>
    </source>
</reference>
<evidence type="ECO:0000313" key="1">
    <source>
        <dbReference type="EMBL" id="NMQ06052.1"/>
    </source>
</evidence>
<keyword evidence="2" id="KW-1185">Reference proteome</keyword>
<accession>A0ABX1T8Q0</accession>
<gene>
    <name evidence="1" type="primary">casA</name>
    <name evidence="1" type="ORF">E4Q08_12720</name>
</gene>
<dbReference type="NCBIfam" id="TIGR02547">
    <property type="entry name" value="casA_cse1"/>
    <property type="match status" value="1"/>
</dbReference>
<comment type="caution">
    <text evidence="1">The sequence shown here is derived from an EMBL/GenBank/DDBJ whole genome shotgun (WGS) entry which is preliminary data.</text>
</comment>
<dbReference type="RefSeq" id="WP_169070662.1">
    <property type="nucleotide sequence ID" value="NZ_SPMX01000035.1"/>
</dbReference>
<name>A0ABX1T8Q0_9PROT</name>
<organism evidence="1 2">
    <name type="scientific">Candidatus Accumulibacter contiguus</name>
    <dbReference type="NCBI Taxonomy" id="2954381"/>
    <lineage>
        <taxon>Bacteria</taxon>
        <taxon>Pseudomonadati</taxon>
        <taxon>Pseudomonadota</taxon>
        <taxon>Betaproteobacteria</taxon>
        <taxon>Candidatus Accumulibacter</taxon>
    </lineage>
</organism>
<dbReference type="InterPro" id="IPR013381">
    <property type="entry name" value="CRISPR-assoc_prot_Cse1"/>
</dbReference>
<protein>
    <submittedName>
        <fullName evidence="1">Type I-E CRISPR-associated protein Cse1/CasA</fullName>
    </submittedName>
</protein>
<evidence type="ECO:0000313" key="2">
    <source>
        <dbReference type="Proteomes" id="UP000886469"/>
    </source>
</evidence>
<sequence length="528" mass="58253">MTLLYNLLDEPLIRTRLVADGQPRSFSLPGLFVALGQDAIRDFPALRPHQRHPWHAFLVQLAAIALHRAGRSELFDSEATWKQALLDLTPEHPDGAAWCLITPHDRPAFMQAPVPGANVDGWSSDRPTPDSLDVLVTSKNHDLKQGRMRAAGQDDWAFSLISLQTQAPYPGSGNFGIARMNGGSSSRPGLGVDPYGYIGRRWRRDVLVGLGHRSDVLTIGYKENLGFALLWLLPWDGESGLSFSQLDPYFIEVCRRVRLVQTADGISALRATTKGPRIYKDEAKARKGYTGDLWTPVHVAEGKSLGVSVSGFSYERMAELAFGSDYKKPPAQVVYHSDTGPRLELVAQAIAGGQSTTDGYHERRILLSPTVRKLMLQGQSNHLATTAKERVHAVGQLAFLLRNAIKTLLDGGKSRADPKGIPESISKKASLLAAPFEQAEDARFFIALNEEMESEQPDNERLQWLLSMADAAEAILKHAFTAGPQCGEQRYRAQTAALSRFHGGLRNPKTLPDLANYLRQRSIDKELP</sequence>
<dbReference type="Proteomes" id="UP000886469">
    <property type="component" value="Unassembled WGS sequence"/>
</dbReference>